<dbReference type="Proteomes" id="UP001152795">
    <property type="component" value="Unassembled WGS sequence"/>
</dbReference>
<dbReference type="EMBL" id="CACRXK020000769">
    <property type="protein sequence ID" value="CAB3984661.1"/>
    <property type="molecule type" value="Genomic_DNA"/>
</dbReference>
<accession>A0A7D9HJW5</accession>
<feature type="region of interest" description="Disordered" evidence="1">
    <location>
        <begin position="143"/>
        <end position="168"/>
    </location>
</feature>
<evidence type="ECO:0000313" key="2">
    <source>
        <dbReference type="EMBL" id="CAB3984661.1"/>
    </source>
</evidence>
<dbReference type="PANTHER" id="PTHR47331:SF1">
    <property type="entry name" value="GAG-LIKE PROTEIN"/>
    <property type="match status" value="1"/>
</dbReference>
<dbReference type="PANTHER" id="PTHR47331">
    <property type="entry name" value="PHD-TYPE DOMAIN-CONTAINING PROTEIN"/>
    <property type="match status" value="1"/>
</dbReference>
<keyword evidence="3" id="KW-1185">Reference proteome</keyword>
<dbReference type="AlphaFoldDB" id="A0A7D9HJW5"/>
<name>A0A7D9HJW5_PARCT</name>
<dbReference type="OrthoDB" id="5972078at2759"/>
<evidence type="ECO:0000313" key="3">
    <source>
        <dbReference type="Proteomes" id="UP001152795"/>
    </source>
</evidence>
<evidence type="ECO:0000256" key="1">
    <source>
        <dbReference type="SAM" id="MobiDB-lite"/>
    </source>
</evidence>
<organism evidence="2 3">
    <name type="scientific">Paramuricea clavata</name>
    <name type="common">Red gorgonian</name>
    <name type="synonym">Violescent sea-whip</name>
    <dbReference type="NCBI Taxonomy" id="317549"/>
    <lineage>
        <taxon>Eukaryota</taxon>
        <taxon>Metazoa</taxon>
        <taxon>Cnidaria</taxon>
        <taxon>Anthozoa</taxon>
        <taxon>Octocorallia</taxon>
        <taxon>Malacalcyonacea</taxon>
        <taxon>Plexauridae</taxon>
        <taxon>Paramuricea</taxon>
    </lineage>
</organism>
<protein>
    <submittedName>
        <fullName evidence="2">Uncharacterized protein</fullName>
    </submittedName>
</protein>
<comment type="caution">
    <text evidence="2">The sequence shown here is derived from an EMBL/GenBank/DDBJ whole genome shotgun (WGS) entry which is preliminary data.</text>
</comment>
<sequence length="392" mass="43879">MEEGKISGKAELQRRLEMLKAETELERAVTLLRFEENFGDISDAAWSVKEKPISEISSDMLPLRAYLTQQFTVHVDRGQKASPKSLKRTVKAATLTEKLKVVNQQRLCRRCLEKGHFAASCKRKFVCLKKGCGKEHHWLIHPEERKQKDDADDPGNDKPEIENVDPNFPAKNALNSQVDAANNHATVATIGVNQPRVCFKVVPVKIRSPNGEKEVTTCAFLDSGSDTTLCLSTLADELGLESTAVDYTMVTMNDRRVKQGHRVCLQISSLDGDTDFELNNVLTTDRLSVTTKHFATEEQVNKWSHLNGIHLPQIEDKRVKILIGMDRPDVIENDIEKRKGRRGEPYAVKTPLGWTVCGPISDNGGDISEDTFVNFIQSEHVGIDEQLSVCTT</sequence>
<reference evidence="2" key="1">
    <citation type="submission" date="2020-04" db="EMBL/GenBank/DDBJ databases">
        <authorList>
            <person name="Alioto T."/>
            <person name="Alioto T."/>
            <person name="Gomez Garrido J."/>
        </authorList>
    </citation>
    <scope>NUCLEOTIDE SEQUENCE</scope>
    <source>
        <strain evidence="2">A484AB</strain>
    </source>
</reference>
<feature type="compositionally biased region" description="Basic and acidic residues" evidence="1">
    <location>
        <begin position="143"/>
        <end position="161"/>
    </location>
</feature>
<gene>
    <name evidence="2" type="ORF">PACLA_8A009695</name>
</gene>
<proteinExistence type="predicted"/>